<evidence type="ECO:0000313" key="2">
    <source>
        <dbReference type="Proteomes" id="UP001258994"/>
    </source>
</evidence>
<dbReference type="EMBL" id="CP134145">
    <property type="protein sequence ID" value="WNC71649.1"/>
    <property type="molecule type" value="Genomic_DNA"/>
</dbReference>
<dbReference type="InterPro" id="IPR020915">
    <property type="entry name" value="UPF0311"/>
</dbReference>
<evidence type="ECO:0000313" key="1">
    <source>
        <dbReference type="EMBL" id="WNC71649.1"/>
    </source>
</evidence>
<sequence length="179" mass="20353">MLRLMFVSFTLIVITIYDVQNVFAKSPSAPTLEYVMSYQANLAPAQKVDENRFIFNVTSGWLTTTDGSTGKLINPCGDWLEVLPNGSRMLDVRCTIRMDDNSLIYIKYTGRTKLYKTGAEKREKGQATSGTDAYFITSPTFHTTSEKYMWMNDAVFINKWVETGANVSYVKYDVYIVKP</sequence>
<dbReference type="Gene3D" id="2.40.160.20">
    <property type="match status" value="1"/>
</dbReference>
<name>A0ABY9TSY4_9GAMM</name>
<keyword evidence="2" id="KW-1185">Reference proteome</keyword>
<organism evidence="1 2">
    <name type="scientific">Thalassotalea psychrophila</name>
    <dbReference type="NCBI Taxonomy" id="3065647"/>
    <lineage>
        <taxon>Bacteria</taxon>
        <taxon>Pseudomonadati</taxon>
        <taxon>Pseudomonadota</taxon>
        <taxon>Gammaproteobacteria</taxon>
        <taxon>Alteromonadales</taxon>
        <taxon>Colwelliaceae</taxon>
        <taxon>Thalassotalea</taxon>
    </lineage>
</organism>
<reference evidence="2" key="1">
    <citation type="submission" date="2023-09" db="EMBL/GenBank/DDBJ databases">
        <authorList>
            <person name="Li S."/>
            <person name="Li X."/>
            <person name="Zhang C."/>
            <person name="Zhao Z."/>
        </authorList>
    </citation>
    <scope>NUCLEOTIDE SEQUENCE [LARGE SCALE GENOMIC DNA]</scope>
    <source>
        <strain evidence="2">SQ149</strain>
    </source>
</reference>
<dbReference type="PANTHER" id="PTHR37315">
    <property type="entry name" value="UPF0311 PROTEIN BLR7842"/>
    <property type="match status" value="1"/>
</dbReference>
<dbReference type="Pfam" id="PF11578">
    <property type="entry name" value="DUF3237"/>
    <property type="match status" value="1"/>
</dbReference>
<gene>
    <name evidence="1" type="ORF">RGQ13_16205</name>
</gene>
<proteinExistence type="predicted"/>
<accession>A0ABY9TSY4</accession>
<dbReference type="Proteomes" id="UP001258994">
    <property type="component" value="Chromosome"/>
</dbReference>
<protein>
    <submittedName>
        <fullName evidence="1">DUF3237 domain-containing protein</fullName>
    </submittedName>
</protein>
<dbReference type="PANTHER" id="PTHR37315:SF1">
    <property type="entry name" value="UPF0311 PROTEIN BLR7842"/>
    <property type="match status" value="1"/>
</dbReference>
<dbReference type="RefSeq" id="WP_348390783.1">
    <property type="nucleotide sequence ID" value="NZ_CP134145.1"/>
</dbReference>